<organism evidence="2 3">
    <name type="scientific">Microbacterium caowuchunii</name>
    <dbReference type="NCBI Taxonomy" id="2614638"/>
    <lineage>
        <taxon>Bacteria</taxon>
        <taxon>Bacillati</taxon>
        <taxon>Actinomycetota</taxon>
        <taxon>Actinomycetes</taxon>
        <taxon>Micrococcales</taxon>
        <taxon>Microbacteriaceae</taxon>
        <taxon>Microbacterium</taxon>
    </lineage>
</organism>
<dbReference type="Gene3D" id="1.20.1250.20">
    <property type="entry name" value="MFS general substrate transporter like domains"/>
    <property type="match status" value="1"/>
</dbReference>
<feature type="transmembrane region" description="Helical" evidence="1">
    <location>
        <begin position="80"/>
        <end position="99"/>
    </location>
</feature>
<protein>
    <submittedName>
        <fullName evidence="2">MFS transporter</fullName>
    </submittedName>
</protein>
<feature type="transmembrane region" description="Helical" evidence="1">
    <location>
        <begin position="139"/>
        <end position="161"/>
    </location>
</feature>
<feature type="transmembrane region" description="Helical" evidence="1">
    <location>
        <begin position="272"/>
        <end position="291"/>
    </location>
</feature>
<name>A0A5N0TL51_9MICO</name>
<evidence type="ECO:0000256" key="1">
    <source>
        <dbReference type="SAM" id="Phobius"/>
    </source>
</evidence>
<evidence type="ECO:0000313" key="2">
    <source>
        <dbReference type="EMBL" id="KAA9135732.1"/>
    </source>
</evidence>
<feature type="transmembrane region" description="Helical" evidence="1">
    <location>
        <begin position="167"/>
        <end position="187"/>
    </location>
</feature>
<keyword evidence="1" id="KW-0472">Membrane</keyword>
<comment type="caution">
    <text evidence="2">The sequence shown here is derived from an EMBL/GenBank/DDBJ whole genome shotgun (WGS) entry which is preliminary data.</text>
</comment>
<proteinExistence type="predicted"/>
<feature type="transmembrane region" description="Helical" evidence="1">
    <location>
        <begin position="361"/>
        <end position="381"/>
    </location>
</feature>
<keyword evidence="1" id="KW-1133">Transmembrane helix</keyword>
<dbReference type="Proteomes" id="UP000326838">
    <property type="component" value="Unassembled WGS sequence"/>
</dbReference>
<feature type="transmembrane region" description="Helical" evidence="1">
    <location>
        <begin position="12"/>
        <end position="30"/>
    </location>
</feature>
<feature type="transmembrane region" description="Helical" evidence="1">
    <location>
        <begin position="50"/>
        <end position="73"/>
    </location>
</feature>
<dbReference type="EMBL" id="VYUY01000003">
    <property type="protein sequence ID" value="KAA9135732.1"/>
    <property type="molecule type" value="Genomic_DNA"/>
</dbReference>
<accession>A0A5N0TL51</accession>
<dbReference type="InterPro" id="IPR011701">
    <property type="entry name" value="MFS"/>
</dbReference>
<dbReference type="Pfam" id="PF07690">
    <property type="entry name" value="MFS_1"/>
    <property type="match status" value="1"/>
</dbReference>
<feature type="transmembrane region" description="Helical" evidence="1">
    <location>
        <begin position="105"/>
        <end position="127"/>
    </location>
</feature>
<feature type="transmembrane region" description="Helical" evidence="1">
    <location>
        <begin position="239"/>
        <end position="260"/>
    </location>
</feature>
<dbReference type="SUPFAM" id="SSF103473">
    <property type="entry name" value="MFS general substrate transporter"/>
    <property type="match status" value="1"/>
</dbReference>
<dbReference type="GO" id="GO:0022857">
    <property type="term" value="F:transmembrane transporter activity"/>
    <property type="evidence" value="ECO:0007669"/>
    <property type="project" value="InterPro"/>
</dbReference>
<dbReference type="InterPro" id="IPR036259">
    <property type="entry name" value="MFS_trans_sf"/>
</dbReference>
<dbReference type="AlphaFoldDB" id="A0A5N0TL51"/>
<reference evidence="3" key="1">
    <citation type="submission" date="2019-09" db="EMBL/GenBank/DDBJ databases">
        <title>Mumia zhuanghuii sp. nov. isolated from the intestinal contents of plateau pika (Ochotona curzoniae) in the Qinghai-Tibet plateau of China.</title>
        <authorList>
            <person name="Tian Z."/>
        </authorList>
    </citation>
    <scope>NUCLEOTIDE SEQUENCE [LARGE SCALE GENOMIC DNA]</scope>
    <source>
        <strain evidence="3">L-033</strain>
    </source>
</reference>
<gene>
    <name evidence="2" type="ORF">F6B40_00595</name>
</gene>
<feature type="transmembrane region" description="Helical" evidence="1">
    <location>
        <begin position="333"/>
        <end position="355"/>
    </location>
</feature>
<evidence type="ECO:0000313" key="3">
    <source>
        <dbReference type="Proteomes" id="UP000326838"/>
    </source>
</evidence>
<keyword evidence="1" id="KW-0812">Transmembrane</keyword>
<keyword evidence="3" id="KW-1185">Reference proteome</keyword>
<feature type="transmembrane region" description="Helical" evidence="1">
    <location>
        <begin position="297"/>
        <end position="321"/>
    </location>
</feature>
<sequence>MKRSFSLQTGSPVPLLVASTGLIAATYGLIRLAYGLFLPDVQEDLGLGPAAAGAVSGGASIMYCVAALVGFFTAARHSRALVLLAGAAGAAGAAGMAAAGDATWFAAFAIVGSAGAGLASPALVAIVQQNPATRGMPRAQAIVNAGTGPGLIGAAVLAILLLPDWRLAWWIAAGATVIVTAAVTALGPRGRPNDDAPAAFPPPAWFRTHLRPIVAALLMGAGCAAVWNFGRVLLVDAGAGATVSVLSWGAIGVGGAAVIVTARWVERMSPALAWILTTSAIAAATAILPLVPGLTGAAIAACVVFGWAYMTGSGALIRWTAALDPDRAPAGTALLFVTLILGQAVGATVLGAFIGGAGYPLSFLAAASVALLAVLPALRGLHPVPLGGDPRGV</sequence>
<dbReference type="RefSeq" id="WP_150891586.1">
    <property type="nucleotide sequence ID" value="NZ_VYUY01000003.1"/>
</dbReference>
<feature type="transmembrane region" description="Helical" evidence="1">
    <location>
        <begin position="208"/>
        <end position="227"/>
    </location>
</feature>